<evidence type="ECO:0000259" key="1">
    <source>
        <dbReference type="PROSITE" id="PS50835"/>
    </source>
</evidence>
<dbReference type="Proteomes" id="UP000596742">
    <property type="component" value="Unassembled WGS sequence"/>
</dbReference>
<dbReference type="PANTHER" id="PTHR14187:SF5">
    <property type="entry name" value="HEAT SHOCK 70 KDA PROTEIN 12A"/>
    <property type="match status" value="1"/>
</dbReference>
<name>A0A8B6FV96_MYTGA</name>
<evidence type="ECO:0000313" key="3">
    <source>
        <dbReference type="Proteomes" id="UP000596742"/>
    </source>
</evidence>
<evidence type="ECO:0000313" key="2">
    <source>
        <dbReference type="EMBL" id="VDI55222.1"/>
    </source>
</evidence>
<keyword evidence="3" id="KW-1185">Reference proteome</keyword>
<dbReference type="EMBL" id="UYJE01007471">
    <property type="protein sequence ID" value="VDI55222.1"/>
    <property type="molecule type" value="Genomic_DNA"/>
</dbReference>
<dbReference type="OrthoDB" id="2963168at2759"/>
<dbReference type="PANTHER" id="PTHR14187">
    <property type="entry name" value="ALPHA KINASE/ELONGATION FACTOR 2 KINASE"/>
    <property type="match status" value="1"/>
</dbReference>
<dbReference type="InterPro" id="IPR036179">
    <property type="entry name" value="Ig-like_dom_sf"/>
</dbReference>
<accession>A0A8B6FV96</accession>
<dbReference type="SMART" id="SM00409">
    <property type="entry name" value="IG"/>
    <property type="match status" value="1"/>
</dbReference>
<dbReference type="PROSITE" id="PS50835">
    <property type="entry name" value="IG_LIKE"/>
    <property type="match status" value="1"/>
</dbReference>
<dbReference type="Gene3D" id="2.60.40.10">
    <property type="entry name" value="Immunoglobulins"/>
    <property type="match status" value="1"/>
</dbReference>
<dbReference type="SMART" id="SM00408">
    <property type="entry name" value="IGc2"/>
    <property type="match status" value="1"/>
</dbReference>
<protein>
    <recommendedName>
        <fullName evidence="1">Ig-like domain-containing protein</fullName>
    </recommendedName>
</protein>
<dbReference type="InterPro" id="IPR003599">
    <property type="entry name" value="Ig_sub"/>
</dbReference>
<dbReference type="InterPro" id="IPR013783">
    <property type="entry name" value="Ig-like_fold"/>
</dbReference>
<dbReference type="AlphaFoldDB" id="A0A8B6FV96"/>
<feature type="domain" description="Ig-like" evidence="1">
    <location>
        <begin position="241"/>
        <end position="330"/>
    </location>
</feature>
<dbReference type="SUPFAM" id="SSF48726">
    <property type="entry name" value="Immunoglobulin"/>
    <property type="match status" value="1"/>
</dbReference>
<proteinExistence type="predicted"/>
<organism evidence="2 3">
    <name type="scientific">Mytilus galloprovincialis</name>
    <name type="common">Mediterranean mussel</name>
    <dbReference type="NCBI Taxonomy" id="29158"/>
    <lineage>
        <taxon>Eukaryota</taxon>
        <taxon>Metazoa</taxon>
        <taxon>Spiralia</taxon>
        <taxon>Lophotrochozoa</taxon>
        <taxon>Mollusca</taxon>
        <taxon>Bivalvia</taxon>
        <taxon>Autobranchia</taxon>
        <taxon>Pteriomorphia</taxon>
        <taxon>Mytilida</taxon>
        <taxon>Mytiloidea</taxon>
        <taxon>Mytilidae</taxon>
        <taxon>Mytilinae</taxon>
        <taxon>Mytilus</taxon>
    </lineage>
</organism>
<sequence length="1009" mass="115124">MANECQFDNEKSPWDRNCIFIQLNFAWLCVSPLYQHVCPHYSQKKFRQQGICNTTKPYHVCLKDTSKKDYVEKCKTNGSLEYAAPGQYLVLSGNLRNIYCDKTRYQPFELWENQDEKCFFLKSSCSDKGQVPYFIEDTIKDDACRCDYSSGYAFVIFPAHVTYCVQSEEDCSCYIKNCSKHERLSFDKFSTDHTSDLISTNVSVNISTSDLSPWLSHDSNVGDTGSFLSNSCRSEIKIERPSISVAMRNLEVAGNSITIKCDVESVNSVTGIVWFHIKWEKEIKININANSNKFSGGSCTDPSLTIHNLTTDDSGFYKCEASNEVGTSISEASSLIVKGSLACRKPIIIPAAHNYILGVKKIDVVCIVLSEPETTNIFLEKIINGEITTIESKHIKILTTLRSFARICILRTDKPGTYTWCATNKCGTVHSDEISIKGFSDFRHNIKVVAVMHIGSKLCHCGFASLDSLQQSAPKNVSAGVVNKMNEPTRIRLDTKNNAYIGTEADAVFQRHCISQSTEKLILFQNFMTALNETQDAFENVKISDESGQQLMPASKAFCLIIKYLKKQILEQIDDRKIYIKPKQILWVFPLPSTWCEEEQEFFSNCVIQAGIEIDKSLVVDESIAALSYFTKQLLLQPCKNVNTEITTVQLLIDLGEKYQISAWKECHKDSNRELYKSNVAEYSENLLLSKLTFFLKEEIIEEDYLDQLEQLDPISYNEFITEFKLAVIEQFYNKKEHVTFPIVISLLNEFYLRIHQKTFEEILKVPRSRTDVCIRRDRLCIIKSKLATVFKDYYAAVTHEIKLFAKDLNPCTVSVVMVMGSLASSVWLRTALLNTFTDTKIYFGEEPDSSILTGAILYGSLPNVINTRILSYTIGRRLPLPFRKGIDDPKKKTVDSRGKQRCRDRFEWIVPKNTFVYIGKKCNMTYKTIRKGQQNVTIALYAARNKQTMYVDEEGCRKLGELVVKVPSSSESIIVDVELYFEHNYIKVTATERKSEEKTMDRFLLFSE</sequence>
<dbReference type="InterPro" id="IPR007110">
    <property type="entry name" value="Ig-like_dom"/>
</dbReference>
<dbReference type="InterPro" id="IPR003598">
    <property type="entry name" value="Ig_sub2"/>
</dbReference>
<dbReference type="Pfam" id="PF13927">
    <property type="entry name" value="Ig_3"/>
    <property type="match status" value="1"/>
</dbReference>
<comment type="caution">
    <text evidence="2">The sequence shown here is derived from an EMBL/GenBank/DDBJ whole genome shotgun (WGS) entry which is preliminary data.</text>
</comment>
<gene>
    <name evidence="2" type="ORF">MGAL_10B064792</name>
</gene>
<reference evidence="2" key="1">
    <citation type="submission" date="2018-11" db="EMBL/GenBank/DDBJ databases">
        <authorList>
            <person name="Alioto T."/>
            <person name="Alioto T."/>
        </authorList>
    </citation>
    <scope>NUCLEOTIDE SEQUENCE</scope>
</reference>